<evidence type="ECO:0000256" key="1">
    <source>
        <dbReference type="SAM" id="SignalP"/>
    </source>
</evidence>
<evidence type="ECO:0000313" key="3">
    <source>
        <dbReference type="Proteomes" id="UP000245699"/>
    </source>
</evidence>
<proteinExistence type="predicted"/>
<name>A0A2T9Z1L2_9FUNG</name>
<evidence type="ECO:0000313" key="2">
    <source>
        <dbReference type="EMBL" id="PVU98446.1"/>
    </source>
</evidence>
<keyword evidence="1" id="KW-0732">Signal</keyword>
<organism evidence="2 3">
    <name type="scientific">Furculomyces boomerangus</name>
    <dbReference type="NCBI Taxonomy" id="61424"/>
    <lineage>
        <taxon>Eukaryota</taxon>
        <taxon>Fungi</taxon>
        <taxon>Fungi incertae sedis</taxon>
        <taxon>Zoopagomycota</taxon>
        <taxon>Kickxellomycotina</taxon>
        <taxon>Harpellomycetes</taxon>
        <taxon>Harpellales</taxon>
        <taxon>Harpellaceae</taxon>
        <taxon>Furculomyces</taxon>
    </lineage>
</organism>
<dbReference type="OrthoDB" id="5706766at2759"/>
<sequence length="193" mass="22189">MKSFSLLLTFGLSTVLANNFEFFTQSYYQGCKKVIDVTPGICVYVGTFDSAIFNGDPADTVKMYTGRYCDGRSEERDLANSGAPGNNMLDYGTKFRSHHYNSFIDEKEIPLPTDEHLEKIVFSLPASFPSTVMPARIPEFYYKMKNKQYPDYFYFSILALGNRSCISYRTFEDKNLEFVYAKESLEQLKKEVD</sequence>
<reference evidence="2 3" key="1">
    <citation type="journal article" date="2018" name="MBio">
        <title>Comparative Genomics Reveals the Core Gene Toolbox for the Fungus-Insect Symbiosis.</title>
        <authorList>
            <person name="Wang Y."/>
            <person name="Stata M."/>
            <person name="Wang W."/>
            <person name="Stajich J.E."/>
            <person name="White M.M."/>
            <person name="Moncalvo J.M."/>
        </authorList>
    </citation>
    <scope>NUCLEOTIDE SEQUENCE [LARGE SCALE GENOMIC DNA]</scope>
    <source>
        <strain evidence="2 3">AUS-77-4</strain>
    </source>
</reference>
<dbReference type="Proteomes" id="UP000245699">
    <property type="component" value="Unassembled WGS sequence"/>
</dbReference>
<feature type="non-terminal residue" evidence="2">
    <location>
        <position position="193"/>
    </location>
</feature>
<dbReference type="EMBL" id="MBFT01000080">
    <property type="protein sequence ID" value="PVU98446.1"/>
    <property type="molecule type" value="Genomic_DNA"/>
</dbReference>
<accession>A0A2T9Z1L2</accession>
<dbReference type="AlphaFoldDB" id="A0A2T9Z1L2"/>
<protein>
    <submittedName>
        <fullName evidence="2">Uncharacterized protein</fullName>
    </submittedName>
</protein>
<feature type="signal peptide" evidence="1">
    <location>
        <begin position="1"/>
        <end position="17"/>
    </location>
</feature>
<gene>
    <name evidence="2" type="ORF">BB559_001599</name>
</gene>
<comment type="caution">
    <text evidence="2">The sequence shown here is derived from an EMBL/GenBank/DDBJ whole genome shotgun (WGS) entry which is preliminary data.</text>
</comment>
<keyword evidence="3" id="KW-1185">Reference proteome</keyword>
<feature type="chain" id="PRO_5015781898" evidence="1">
    <location>
        <begin position="18"/>
        <end position="193"/>
    </location>
</feature>